<evidence type="ECO:0000313" key="10">
    <source>
        <dbReference type="WBParaSite" id="TCONS_00014007.p1"/>
    </source>
</evidence>
<evidence type="ECO:0000259" key="7">
    <source>
        <dbReference type="Pfam" id="PF17917"/>
    </source>
</evidence>
<evidence type="ECO:0000256" key="5">
    <source>
        <dbReference type="ARBA" id="ARBA00022801"/>
    </source>
</evidence>
<evidence type="ECO:0000256" key="3">
    <source>
        <dbReference type="ARBA" id="ARBA00022722"/>
    </source>
</evidence>
<dbReference type="GO" id="GO:0004519">
    <property type="term" value="F:endonuclease activity"/>
    <property type="evidence" value="ECO:0007669"/>
    <property type="project" value="UniProtKB-KW"/>
</dbReference>
<organism evidence="9">
    <name type="scientific">Strongyloides stercoralis</name>
    <name type="common">Threadworm</name>
    <dbReference type="NCBI Taxonomy" id="6248"/>
    <lineage>
        <taxon>Eukaryota</taxon>
        <taxon>Metazoa</taxon>
        <taxon>Ecdysozoa</taxon>
        <taxon>Nematoda</taxon>
        <taxon>Chromadorea</taxon>
        <taxon>Rhabditida</taxon>
        <taxon>Tylenchina</taxon>
        <taxon>Panagrolaimomorpha</taxon>
        <taxon>Strongyloidoidea</taxon>
        <taxon>Strongyloididae</taxon>
        <taxon>Strongyloides</taxon>
    </lineage>
</organism>
<dbReference type="Gene3D" id="3.30.70.270">
    <property type="match status" value="1"/>
</dbReference>
<dbReference type="PANTHER" id="PTHR37984:SF5">
    <property type="entry name" value="PROTEIN NYNRIN-LIKE"/>
    <property type="match status" value="1"/>
</dbReference>
<reference evidence="9" key="1">
    <citation type="submission" date="2015-08" db="UniProtKB">
        <authorList>
            <consortium name="WormBaseParasite"/>
        </authorList>
    </citation>
    <scope>IDENTIFICATION</scope>
</reference>
<dbReference type="InterPro" id="IPR041373">
    <property type="entry name" value="RT_RNaseH"/>
</dbReference>
<proteinExistence type="predicted"/>
<evidence type="ECO:0000256" key="4">
    <source>
        <dbReference type="ARBA" id="ARBA00022759"/>
    </source>
</evidence>
<protein>
    <submittedName>
        <fullName evidence="9 10">RT_RNaseH domain-containing protein</fullName>
    </submittedName>
</protein>
<keyword evidence="3" id="KW-0540">Nuclease</keyword>
<evidence type="ECO:0000313" key="8">
    <source>
        <dbReference type="Proteomes" id="UP000035681"/>
    </source>
</evidence>
<evidence type="ECO:0000256" key="2">
    <source>
        <dbReference type="ARBA" id="ARBA00022695"/>
    </source>
</evidence>
<dbReference type="GO" id="GO:0003964">
    <property type="term" value="F:RNA-directed DNA polymerase activity"/>
    <property type="evidence" value="ECO:0007669"/>
    <property type="project" value="UniProtKB-KW"/>
</dbReference>
<evidence type="ECO:0000256" key="1">
    <source>
        <dbReference type="ARBA" id="ARBA00022679"/>
    </source>
</evidence>
<dbReference type="Pfam" id="PF17917">
    <property type="entry name" value="RT_RNaseH"/>
    <property type="match status" value="1"/>
</dbReference>
<keyword evidence="4" id="KW-0255">Endonuclease</keyword>
<dbReference type="InterPro" id="IPR050951">
    <property type="entry name" value="Retrovirus_Pol_polyprotein"/>
</dbReference>
<dbReference type="CDD" id="cd09274">
    <property type="entry name" value="RNase_HI_RT_Ty3"/>
    <property type="match status" value="1"/>
</dbReference>
<keyword evidence="8" id="KW-1185">Reference proteome</keyword>
<dbReference type="Proteomes" id="UP000035681">
    <property type="component" value="Unplaced"/>
</dbReference>
<dbReference type="GO" id="GO:0016787">
    <property type="term" value="F:hydrolase activity"/>
    <property type="evidence" value="ECO:0007669"/>
    <property type="project" value="UniProtKB-KW"/>
</dbReference>
<dbReference type="STRING" id="6248.A0A0K0DZW7"/>
<keyword evidence="5" id="KW-0378">Hydrolase</keyword>
<dbReference type="SUPFAM" id="SSF56672">
    <property type="entry name" value="DNA/RNA polymerases"/>
    <property type="match status" value="1"/>
</dbReference>
<dbReference type="WBParaSite" id="SSTP_0000277500.1">
    <property type="protein sequence ID" value="SSTP_0000277500.1"/>
    <property type="gene ID" value="SSTP_0000277500"/>
</dbReference>
<feature type="domain" description="Reverse transcriptase RNase H-like" evidence="7">
    <location>
        <begin position="118"/>
        <end position="220"/>
    </location>
</feature>
<sequence length="358" mass="41916">MEDYGLKINKDKIALLVSETEFLGVKISKGKFQVSGKRIKTLTELKVPENKDELRSALGLINYNLKFCPKLAIYREELNDAMRREPFNKLNSQEITSFNNCIKMICNSISLTPYTSDMKLVLETDASTKAIAAVLKNDKKQIIECWSRSLKEIERRYPIQHLEALSVIEGIEQFKWYLLFKNFKVESDHQSLATVFNFTNGINKIMANRLQRWALRLVPYQFELCYVGGKKVPNADCLSRLLKELKELNGEEYLVGKIESLNEKYILAEEILEASKNDAEYQNLKKKIENKITIPELKEKSNISYIEENLIRIGERYWILVKLRNKCLTLFHGIRQSISMMKKQARKHFYWYQIVMML</sequence>
<dbReference type="AlphaFoldDB" id="A0A0K0DZW7"/>
<dbReference type="PANTHER" id="PTHR37984">
    <property type="entry name" value="PROTEIN CBG26694"/>
    <property type="match status" value="1"/>
</dbReference>
<keyword evidence="2" id="KW-0548">Nucleotidyltransferase</keyword>
<name>A0A0K0DZW7_STRER</name>
<dbReference type="InterPro" id="IPR043128">
    <property type="entry name" value="Rev_trsase/Diguanyl_cyclase"/>
</dbReference>
<dbReference type="InterPro" id="IPR043502">
    <property type="entry name" value="DNA/RNA_pol_sf"/>
</dbReference>
<evidence type="ECO:0000313" key="9">
    <source>
        <dbReference type="WBParaSite" id="SSTP_0000277500.1"/>
    </source>
</evidence>
<dbReference type="WBParaSite" id="TCONS_00014007.p1">
    <property type="protein sequence ID" value="TCONS_00014007.p1"/>
    <property type="gene ID" value="XLOC_009148"/>
</dbReference>
<evidence type="ECO:0000256" key="6">
    <source>
        <dbReference type="ARBA" id="ARBA00022918"/>
    </source>
</evidence>
<keyword evidence="1" id="KW-0808">Transferase</keyword>
<keyword evidence="6" id="KW-0695">RNA-directed DNA polymerase</keyword>
<accession>A0A0K0DZW7</accession>